<comment type="similarity">
    <text evidence="1">Belongs to the universal stress protein A family.</text>
</comment>
<evidence type="ECO:0000313" key="4">
    <source>
        <dbReference type="Proteomes" id="UP000292507"/>
    </source>
</evidence>
<dbReference type="PANTHER" id="PTHR46553">
    <property type="entry name" value="ADENINE NUCLEOTIDE ALPHA HYDROLASES-LIKE SUPERFAMILY PROTEIN"/>
    <property type="match status" value="1"/>
</dbReference>
<dbReference type="SUPFAM" id="SSF52402">
    <property type="entry name" value="Adenine nucleotide alpha hydrolases-like"/>
    <property type="match status" value="1"/>
</dbReference>
<feature type="domain" description="UspA" evidence="2">
    <location>
        <begin position="29"/>
        <end position="166"/>
    </location>
</feature>
<dbReference type="EMBL" id="SHKV01000001">
    <property type="protein sequence ID" value="RZU32188.1"/>
    <property type="molecule type" value="Genomic_DNA"/>
</dbReference>
<evidence type="ECO:0000256" key="1">
    <source>
        <dbReference type="ARBA" id="ARBA00008791"/>
    </source>
</evidence>
<dbReference type="InterPro" id="IPR006015">
    <property type="entry name" value="Universal_stress_UspA"/>
</dbReference>
<gene>
    <name evidence="3" type="ORF">BKA19_1883</name>
</gene>
<dbReference type="OrthoDB" id="6174426at2"/>
<protein>
    <submittedName>
        <fullName evidence="3">Nucleotide-binding universal stress UspA family protein</fullName>
    </submittedName>
</protein>
<dbReference type="PRINTS" id="PR01438">
    <property type="entry name" value="UNVRSLSTRESS"/>
</dbReference>
<evidence type="ECO:0000313" key="3">
    <source>
        <dbReference type="EMBL" id="RZU32188.1"/>
    </source>
</evidence>
<dbReference type="PANTHER" id="PTHR46553:SF3">
    <property type="entry name" value="ADENINE NUCLEOTIDE ALPHA HYDROLASES-LIKE SUPERFAMILY PROTEIN"/>
    <property type="match status" value="1"/>
</dbReference>
<name>A0A4Q7Y699_9ACTN</name>
<sequence length="176" mass="17952">MTRARQGDGTHSVGARADVSTRAAVSGGVVIGHDGSPDADEALRWAAALAERASWPLHVVRAWHLATAPQPPGWAFGYVPPLTEYEAAVLADVRSDVVAGLGAERAAVVTCHAVHAAPGSALVDAGRHADVLVVGARGHGALARFVLGSVSDHVTRHPPCPVTVVPHGRSALGDSG</sequence>
<dbReference type="InterPro" id="IPR006016">
    <property type="entry name" value="UspA"/>
</dbReference>
<dbReference type="CDD" id="cd23659">
    <property type="entry name" value="USP_At3g01520-like"/>
    <property type="match status" value="1"/>
</dbReference>
<dbReference type="Proteomes" id="UP000292507">
    <property type="component" value="Unassembled WGS sequence"/>
</dbReference>
<evidence type="ECO:0000259" key="2">
    <source>
        <dbReference type="Pfam" id="PF00582"/>
    </source>
</evidence>
<proteinExistence type="inferred from homology"/>
<organism evidence="3 4">
    <name type="scientific">Blastococcus saxobsidens</name>
    <dbReference type="NCBI Taxonomy" id="138336"/>
    <lineage>
        <taxon>Bacteria</taxon>
        <taxon>Bacillati</taxon>
        <taxon>Actinomycetota</taxon>
        <taxon>Actinomycetes</taxon>
        <taxon>Geodermatophilales</taxon>
        <taxon>Geodermatophilaceae</taxon>
        <taxon>Blastococcus</taxon>
    </lineage>
</organism>
<keyword evidence="4" id="KW-1185">Reference proteome</keyword>
<dbReference type="Gene3D" id="3.40.50.620">
    <property type="entry name" value="HUPs"/>
    <property type="match status" value="1"/>
</dbReference>
<accession>A0A4Q7Y699</accession>
<reference evidence="3 4" key="1">
    <citation type="submission" date="2019-02" db="EMBL/GenBank/DDBJ databases">
        <title>Sequencing the genomes of 1000 actinobacteria strains.</title>
        <authorList>
            <person name="Klenk H.-P."/>
        </authorList>
    </citation>
    <scope>NUCLEOTIDE SEQUENCE [LARGE SCALE GENOMIC DNA]</scope>
    <source>
        <strain evidence="3 4">DSM 44509</strain>
    </source>
</reference>
<comment type="caution">
    <text evidence="3">The sequence shown here is derived from an EMBL/GenBank/DDBJ whole genome shotgun (WGS) entry which is preliminary data.</text>
</comment>
<dbReference type="InterPro" id="IPR014729">
    <property type="entry name" value="Rossmann-like_a/b/a_fold"/>
</dbReference>
<dbReference type="AlphaFoldDB" id="A0A4Q7Y699"/>
<dbReference type="Pfam" id="PF00582">
    <property type="entry name" value="Usp"/>
    <property type="match status" value="1"/>
</dbReference>